<name>A0A3R7EN65_9ACTN</name>
<keyword evidence="2" id="KW-0812">Transmembrane</keyword>
<protein>
    <submittedName>
        <fullName evidence="3">Uncharacterized protein</fullName>
    </submittedName>
</protein>
<feature type="compositionally biased region" description="Pro residues" evidence="1">
    <location>
        <begin position="366"/>
        <end position="407"/>
    </location>
</feature>
<keyword evidence="2" id="KW-1133">Transmembrane helix</keyword>
<feature type="transmembrane region" description="Helical" evidence="2">
    <location>
        <begin position="177"/>
        <end position="196"/>
    </location>
</feature>
<feature type="compositionally biased region" description="Gly residues" evidence="1">
    <location>
        <begin position="300"/>
        <end position="349"/>
    </location>
</feature>
<evidence type="ECO:0000313" key="4">
    <source>
        <dbReference type="Proteomes" id="UP000028058"/>
    </source>
</evidence>
<keyword evidence="2" id="KW-0472">Membrane</keyword>
<feature type="transmembrane region" description="Helical" evidence="2">
    <location>
        <begin position="112"/>
        <end position="129"/>
    </location>
</feature>
<keyword evidence="4" id="KW-1185">Reference proteome</keyword>
<feature type="transmembrane region" description="Helical" evidence="2">
    <location>
        <begin position="52"/>
        <end position="78"/>
    </location>
</feature>
<evidence type="ECO:0000256" key="2">
    <source>
        <dbReference type="SAM" id="Phobius"/>
    </source>
</evidence>
<dbReference type="AlphaFoldDB" id="A0A3R7EN65"/>
<feature type="transmembrane region" description="Helical" evidence="2">
    <location>
        <begin position="25"/>
        <end position="46"/>
    </location>
</feature>
<feature type="compositionally biased region" description="Gly residues" evidence="1">
    <location>
        <begin position="248"/>
        <end position="263"/>
    </location>
</feature>
<evidence type="ECO:0000313" key="3">
    <source>
        <dbReference type="EMBL" id="RKM92663.1"/>
    </source>
</evidence>
<dbReference type="Proteomes" id="UP000028058">
    <property type="component" value="Unassembled WGS sequence"/>
</dbReference>
<feature type="transmembrane region" description="Helical" evidence="2">
    <location>
        <begin position="85"/>
        <end position="106"/>
    </location>
</feature>
<evidence type="ECO:0000256" key="1">
    <source>
        <dbReference type="SAM" id="MobiDB-lite"/>
    </source>
</evidence>
<dbReference type="EMBL" id="JNAD02000013">
    <property type="protein sequence ID" value="RKM92663.1"/>
    <property type="molecule type" value="Genomic_DNA"/>
</dbReference>
<comment type="caution">
    <text evidence="3">The sequence shown here is derived from an EMBL/GenBank/DDBJ whole genome shotgun (WGS) entry which is preliminary data.</text>
</comment>
<organism evidence="3 4">
    <name type="scientific">Streptomyces xinghaiensis</name>
    <dbReference type="NCBI Taxonomy" id="1038928"/>
    <lineage>
        <taxon>Bacteria</taxon>
        <taxon>Bacillati</taxon>
        <taxon>Actinomycetota</taxon>
        <taxon>Actinomycetes</taxon>
        <taxon>Kitasatosporales</taxon>
        <taxon>Streptomycetaceae</taxon>
        <taxon>Streptomyces</taxon>
    </lineage>
</organism>
<accession>A0A3R7EN65</accession>
<gene>
    <name evidence="3" type="ORF">SFRA_024115</name>
</gene>
<feature type="transmembrane region" description="Helical" evidence="2">
    <location>
        <begin position="141"/>
        <end position="165"/>
    </location>
</feature>
<proteinExistence type="predicted"/>
<feature type="region of interest" description="Disordered" evidence="1">
    <location>
        <begin position="289"/>
        <end position="407"/>
    </location>
</feature>
<dbReference type="OrthoDB" id="4073444at2"/>
<sequence length="407" mass="40337">MTWLISVVKRAARGVPLGQASMENIGYLLMSVAVAGFMPAAVAYTVDFVDAAAWAIFGDYIAEVFAGGLSVFAFLGLISVKVPGGAAVAVPVILMMLLAILGLWVMLIVRDAMILMGLIFGPLVFSGLVDRDLWGHTRKWVGVMGGVIASKLGIFLALALAGALLDGALDVSEIPSTRAIGSVITFLALLFMALIMPFQLAKWLPLVGDEIQSMHQVKSEAAQRHRGHKSGMKGKDDMKARAANKSSAGGGGGGAGAGAGGAAGAAAGPAAAAMAVKQAVDGVRDQTVQAAQDGARNASGDGGQQGDSGSGGESGRGSGSSGDVPGKGGGSSRGGSPGGSGGSAGGGGARRPTPPPPRAGARPGARPNPPPPPSRPAGPAPPPPPAPASPPPPPDHVTAVLPPPPTH</sequence>
<feature type="region of interest" description="Disordered" evidence="1">
    <location>
        <begin position="217"/>
        <end position="264"/>
    </location>
</feature>
<reference evidence="3 4" key="1">
    <citation type="journal article" date="2014" name="Genome Announc.">
        <title>Draft Genome Sequence of Streptomyces fradiae ATCC 19609, a Strain Highly Sensitive to Antibiotics.</title>
        <authorList>
            <person name="Bekker O.B."/>
            <person name="Klimina K.M."/>
            <person name="Vatlin A.A."/>
            <person name="Zakharevich N.V."/>
            <person name="Kasianov A.S."/>
            <person name="Danilenko V.N."/>
        </authorList>
    </citation>
    <scope>NUCLEOTIDE SEQUENCE [LARGE SCALE GENOMIC DNA]</scope>
    <source>
        <strain evidence="3 4">ATCC 19609</strain>
    </source>
</reference>